<reference evidence="3 4" key="1">
    <citation type="journal article" date="2016" name="G3 (Bethesda)">
        <title>First Draft Assembly and Annotation of the Genome of a California Endemic Oak Quercus lobata Nee (Fagaceae).</title>
        <authorList>
            <person name="Sork V.L."/>
            <person name="Fitz-Gibbon S.T."/>
            <person name="Puiu D."/>
            <person name="Crepeau M."/>
            <person name="Gugger P.F."/>
            <person name="Sherman R."/>
            <person name="Stevens K."/>
            <person name="Langley C.H."/>
            <person name="Pellegrini M."/>
            <person name="Salzberg S.L."/>
        </authorList>
    </citation>
    <scope>NUCLEOTIDE SEQUENCE [LARGE SCALE GENOMIC DNA]</scope>
    <source>
        <strain evidence="3 4">cv. SW786</strain>
    </source>
</reference>
<protein>
    <recommendedName>
        <fullName evidence="5">Pentatricopeptide repeat-containing protein</fullName>
    </recommendedName>
</protein>
<dbReference type="InterPro" id="IPR011990">
    <property type="entry name" value="TPR-like_helical_dom_sf"/>
</dbReference>
<feature type="repeat" description="PPR" evidence="2">
    <location>
        <begin position="26"/>
        <end position="60"/>
    </location>
</feature>
<keyword evidence="1" id="KW-0677">Repeat</keyword>
<evidence type="ECO:0000313" key="4">
    <source>
        <dbReference type="Proteomes" id="UP000594261"/>
    </source>
</evidence>
<dbReference type="Gramene" id="QL06p022929:mrna">
    <property type="protein sequence ID" value="QL06p022929:mrna:CDS:1"/>
    <property type="gene ID" value="QL06p022929"/>
</dbReference>
<dbReference type="Proteomes" id="UP000594261">
    <property type="component" value="Chromosome 6"/>
</dbReference>
<accession>A0A7N2LY45</accession>
<dbReference type="PROSITE" id="PS51375">
    <property type="entry name" value="PPR"/>
    <property type="match status" value="1"/>
</dbReference>
<name>A0A7N2LY45_QUELO</name>
<evidence type="ECO:0000256" key="2">
    <source>
        <dbReference type="PROSITE-ProRule" id="PRU00708"/>
    </source>
</evidence>
<keyword evidence="4" id="KW-1185">Reference proteome</keyword>
<dbReference type="Gene3D" id="1.25.40.10">
    <property type="entry name" value="Tetratricopeptide repeat domain"/>
    <property type="match status" value="1"/>
</dbReference>
<sequence>MVKVVSPDDGDVFESLVLCCEDCNWDPVVFDMLIKAYVKANMIEQGFRTFRRPVEVGFVPSVVACNFCLNGLVKLRCVDRCWEVYEE</sequence>
<evidence type="ECO:0000256" key="1">
    <source>
        <dbReference type="ARBA" id="ARBA00022737"/>
    </source>
</evidence>
<dbReference type="NCBIfam" id="TIGR00756">
    <property type="entry name" value="PPR"/>
    <property type="match status" value="1"/>
</dbReference>
<dbReference type="InParanoid" id="A0A7N2LY45"/>
<evidence type="ECO:0008006" key="5">
    <source>
        <dbReference type="Google" id="ProtNLM"/>
    </source>
</evidence>
<evidence type="ECO:0000313" key="3">
    <source>
        <dbReference type="EnsemblPlants" id="QL06p022929:mrna:CDS:1"/>
    </source>
</evidence>
<dbReference type="InterPro" id="IPR002885">
    <property type="entry name" value="PPR_rpt"/>
</dbReference>
<reference evidence="3" key="2">
    <citation type="submission" date="2021-01" db="UniProtKB">
        <authorList>
            <consortium name="EnsemblPlants"/>
        </authorList>
    </citation>
    <scope>IDENTIFICATION</scope>
</reference>
<dbReference type="EnsemblPlants" id="QL06p022929:mrna">
    <property type="protein sequence ID" value="QL06p022929:mrna:CDS:1"/>
    <property type="gene ID" value="QL06p022929"/>
</dbReference>
<organism evidence="3 4">
    <name type="scientific">Quercus lobata</name>
    <name type="common">Valley oak</name>
    <dbReference type="NCBI Taxonomy" id="97700"/>
    <lineage>
        <taxon>Eukaryota</taxon>
        <taxon>Viridiplantae</taxon>
        <taxon>Streptophyta</taxon>
        <taxon>Embryophyta</taxon>
        <taxon>Tracheophyta</taxon>
        <taxon>Spermatophyta</taxon>
        <taxon>Magnoliopsida</taxon>
        <taxon>eudicotyledons</taxon>
        <taxon>Gunneridae</taxon>
        <taxon>Pentapetalae</taxon>
        <taxon>rosids</taxon>
        <taxon>fabids</taxon>
        <taxon>Fagales</taxon>
        <taxon>Fagaceae</taxon>
        <taxon>Quercus</taxon>
    </lineage>
</organism>
<proteinExistence type="predicted"/>
<dbReference type="EMBL" id="LRBV02000006">
    <property type="status" value="NOT_ANNOTATED_CDS"/>
    <property type="molecule type" value="Genomic_DNA"/>
</dbReference>
<dbReference type="AlphaFoldDB" id="A0A7N2LY45"/>